<feature type="transmembrane region" description="Helical" evidence="7">
    <location>
        <begin position="117"/>
        <end position="141"/>
    </location>
</feature>
<evidence type="ECO:0000256" key="5">
    <source>
        <dbReference type="ARBA" id="ARBA00023136"/>
    </source>
</evidence>
<name>A0ABQ7QWN0_PLUXY</name>
<keyword evidence="3 7" id="KW-0812">Transmembrane</keyword>
<comment type="subcellular location">
    <subcellularLocation>
        <location evidence="1">Membrane</location>
        <topology evidence="1">Multi-pass membrane protein</topology>
    </subcellularLocation>
</comment>
<dbReference type="EMBL" id="JAHIBW010000007">
    <property type="protein sequence ID" value="KAG7309447.1"/>
    <property type="molecule type" value="Genomic_DNA"/>
</dbReference>
<evidence type="ECO:0000256" key="4">
    <source>
        <dbReference type="ARBA" id="ARBA00022989"/>
    </source>
</evidence>
<dbReference type="PANTHER" id="PTHR12841:SF6">
    <property type="entry name" value="PROTEIN UNC-50 HOMOLOG"/>
    <property type="match status" value="1"/>
</dbReference>
<feature type="compositionally biased region" description="Polar residues" evidence="6">
    <location>
        <begin position="1"/>
        <end position="20"/>
    </location>
</feature>
<dbReference type="InterPro" id="IPR007881">
    <property type="entry name" value="UNC-50"/>
</dbReference>
<feature type="transmembrane region" description="Helical" evidence="7">
    <location>
        <begin position="247"/>
        <end position="268"/>
    </location>
</feature>
<evidence type="ECO:0000313" key="9">
    <source>
        <dbReference type="Proteomes" id="UP000823941"/>
    </source>
</evidence>
<keyword evidence="9" id="KW-1185">Reference proteome</keyword>
<keyword evidence="4 7" id="KW-1133">Transmembrane helix</keyword>
<comment type="caution">
    <text evidence="8">The sequence shown here is derived from an EMBL/GenBank/DDBJ whole genome shotgun (WGS) entry which is preliminary data.</text>
</comment>
<proteinExistence type="inferred from homology"/>
<evidence type="ECO:0000256" key="6">
    <source>
        <dbReference type="SAM" id="MobiDB-lite"/>
    </source>
</evidence>
<evidence type="ECO:0000256" key="7">
    <source>
        <dbReference type="SAM" id="Phobius"/>
    </source>
</evidence>
<evidence type="ECO:0000313" key="8">
    <source>
        <dbReference type="EMBL" id="KAG7309447.1"/>
    </source>
</evidence>
<evidence type="ECO:0000256" key="2">
    <source>
        <dbReference type="ARBA" id="ARBA00006293"/>
    </source>
</evidence>
<organism evidence="8 9">
    <name type="scientific">Plutella xylostella</name>
    <name type="common">Diamondback moth</name>
    <name type="synonym">Plutella maculipennis</name>
    <dbReference type="NCBI Taxonomy" id="51655"/>
    <lineage>
        <taxon>Eukaryota</taxon>
        <taxon>Metazoa</taxon>
        <taxon>Ecdysozoa</taxon>
        <taxon>Arthropoda</taxon>
        <taxon>Hexapoda</taxon>
        <taxon>Insecta</taxon>
        <taxon>Pterygota</taxon>
        <taxon>Neoptera</taxon>
        <taxon>Endopterygota</taxon>
        <taxon>Lepidoptera</taxon>
        <taxon>Glossata</taxon>
        <taxon>Ditrysia</taxon>
        <taxon>Yponomeutoidea</taxon>
        <taxon>Plutellidae</taxon>
        <taxon>Plutella</taxon>
    </lineage>
</organism>
<comment type="similarity">
    <text evidence="2">Belongs to the unc-50 family.</text>
</comment>
<dbReference type="Proteomes" id="UP000823941">
    <property type="component" value="Chromosome 7"/>
</dbReference>
<evidence type="ECO:0000256" key="1">
    <source>
        <dbReference type="ARBA" id="ARBA00004141"/>
    </source>
</evidence>
<accession>A0ABQ7QWN0</accession>
<feature type="transmembrane region" description="Helical" evidence="7">
    <location>
        <begin position="188"/>
        <end position="213"/>
    </location>
</feature>
<sequence length="273" mass="31672">MKYSTSPTPSVSNYARTSSPLPGPANYQPSAVSASVKRYKYLRRLFQFNQMDFEFAAWQMLYLFIAPQKVFRNFNYRKHTKSQFARDDPAFLVLLMLWLFVSSFCFAYSLGLGWTKMLLFIIFVVFVDLIGCGVIVSTIFWHVSNRYLRRDPGAGDVEWAYCFDVHLNAFFPPLLLLHCFQIVLFNNLLIHGGFLSCVVANTFWLASVAYYLYITFLGYSNYGKILNSDLPTLHNTRLFLLPLPATFLAYIVTIVLGWNLSLMLMDFYHYRVL</sequence>
<keyword evidence="5 7" id="KW-0472">Membrane</keyword>
<dbReference type="Pfam" id="PF05216">
    <property type="entry name" value="UNC-50"/>
    <property type="match status" value="1"/>
</dbReference>
<feature type="transmembrane region" description="Helical" evidence="7">
    <location>
        <begin position="91"/>
        <end position="111"/>
    </location>
</feature>
<evidence type="ECO:0008006" key="10">
    <source>
        <dbReference type="Google" id="ProtNLM"/>
    </source>
</evidence>
<evidence type="ECO:0000256" key="3">
    <source>
        <dbReference type="ARBA" id="ARBA00022692"/>
    </source>
</evidence>
<protein>
    <recommendedName>
        <fullName evidence="10">Protein unc-50 homolog</fullName>
    </recommendedName>
</protein>
<gene>
    <name evidence="8" type="ORF">JYU34_005416</name>
</gene>
<dbReference type="PANTHER" id="PTHR12841">
    <property type="entry name" value="PROTEIN UNC-50 HOMOLOG"/>
    <property type="match status" value="1"/>
</dbReference>
<reference evidence="8 9" key="1">
    <citation type="submission" date="2021-06" db="EMBL/GenBank/DDBJ databases">
        <title>A haploid diamondback moth (Plutella xylostella L.) genome assembly resolves 31 chromosomes and identifies a diamide resistance mutation.</title>
        <authorList>
            <person name="Ward C.M."/>
            <person name="Perry K.D."/>
            <person name="Baker G."/>
            <person name="Powis K."/>
            <person name="Heckel D.G."/>
            <person name="Baxter S.W."/>
        </authorList>
    </citation>
    <scope>NUCLEOTIDE SEQUENCE [LARGE SCALE GENOMIC DNA]</scope>
    <source>
        <strain evidence="8 9">LV</strain>
        <tissue evidence="8">Single pupa</tissue>
    </source>
</reference>
<feature type="region of interest" description="Disordered" evidence="6">
    <location>
        <begin position="1"/>
        <end position="26"/>
    </location>
</feature>